<feature type="compositionally biased region" description="Polar residues" evidence="1">
    <location>
        <begin position="527"/>
        <end position="541"/>
    </location>
</feature>
<name>A0A6A6CCN7_ZASCE</name>
<feature type="compositionally biased region" description="Low complexity" evidence="1">
    <location>
        <begin position="439"/>
        <end position="450"/>
    </location>
</feature>
<feature type="region of interest" description="Disordered" evidence="1">
    <location>
        <begin position="258"/>
        <end position="296"/>
    </location>
</feature>
<evidence type="ECO:0000313" key="3">
    <source>
        <dbReference type="Proteomes" id="UP000799537"/>
    </source>
</evidence>
<organism evidence="2 3">
    <name type="scientific">Zasmidium cellare ATCC 36951</name>
    <dbReference type="NCBI Taxonomy" id="1080233"/>
    <lineage>
        <taxon>Eukaryota</taxon>
        <taxon>Fungi</taxon>
        <taxon>Dikarya</taxon>
        <taxon>Ascomycota</taxon>
        <taxon>Pezizomycotina</taxon>
        <taxon>Dothideomycetes</taxon>
        <taxon>Dothideomycetidae</taxon>
        <taxon>Mycosphaerellales</taxon>
        <taxon>Mycosphaerellaceae</taxon>
        <taxon>Zasmidium</taxon>
    </lineage>
</organism>
<feature type="region of interest" description="Disordered" evidence="1">
    <location>
        <begin position="486"/>
        <end position="556"/>
    </location>
</feature>
<feature type="compositionally biased region" description="Polar residues" evidence="1">
    <location>
        <begin position="675"/>
        <end position="686"/>
    </location>
</feature>
<proteinExistence type="predicted"/>
<feature type="compositionally biased region" description="Low complexity" evidence="1">
    <location>
        <begin position="279"/>
        <end position="291"/>
    </location>
</feature>
<feature type="region of interest" description="Disordered" evidence="1">
    <location>
        <begin position="666"/>
        <end position="686"/>
    </location>
</feature>
<sequence>MPPAADLQKTPEYKTQLLRYVLAIKDEYRDRDPDYVSFFNYAGKTFHYEGVPPLDGPDELSVFLDAEVYTWTKEVDGTKKRRPGHEQGSEYDHLMTAFSKALDAIIVDHWHWVVTQPGPNERKFAEVPEDYRSKVKRLVSSVGKRIVKSGSAHEFAAHAAKMYNMSRTERHDFEYNAVKLERVVNAAMTRAREVGKADLADAVHELYKDSLQNMDLRILLEKTLTQRCNETETNEFQDYVRKAKRKLKQEKANKIGVIPPYKDRVDGLDKSTPKSADVKSSQSKPQQTSKTFVTSLAPTNVTTKGKTSLDSPAPKVVVSKIEDEVNTKATSKSASQQGPSCNANGRLDSHHATEDSGYGSAKDATPSENGSNKRKTASITSEEAAEQEDLEEAKRASKRRRRAGSDDSGSYHPSMDGNRRKKSTPRKNANESHERTSRDSSPLSSILSSPDDMDIEQAKEAYVDEMVRRKSADAARKAIEEKYGPVSPSIIGDARSEPAESWASMPSPTMEPARPAAAVVTSAARNITDQATAGAQDSEAQSEIPGPPPEGFTPDEGAHAYKLITATVAEAIIPYFKHVETKLDKLETQQKAVTQTSSEQVLPSSKELMDAAKALQSGSLQANNNKTTQLISQLLKNAADASIHAAEAARKAGEVARNVSEVLMHISSKKDETAAGSSSGGQRKKK</sequence>
<feature type="compositionally biased region" description="Basic and acidic residues" evidence="1">
    <location>
        <begin position="428"/>
        <end position="438"/>
    </location>
</feature>
<accession>A0A6A6CCN7</accession>
<protein>
    <submittedName>
        <fullName evidence="2">Uncharacterized protein</fullName>
    </submittedName>
</protein>
<keyword evidence="3" id="KW-1185">Reference proteome</keyword>
<feature type="compositionally biased region" description="Polar residues" evidence="1">
    <location>
        <begin position="327"/>
        <end position="343"/>
    </location>
</feature>
<gene>
    <name evidence="2" type="ORF">M409DRAFT_57091</name>
</gene>
<feature type="region of interest" description="Disordered" evidence="1">
    <location>
        <begin position="327"/>
        <end position="460"/>
    </location>
</feature>
<dbReference type="EMBL" id="ML993606">
    <property type="protein sequence ID" value="KAF2163990.1"/>
    <property type="molecule type" value="Genomic_DNA"/>
</dbReference>
<dbReference type="Proteomes" id="UP000799537">
    <property type="component" value="Unassembled WGS sequence"/>
</dbReference>
<reference evidence="2" key="1">
    <citation type="journal article" date="2020" name="Stud. Mycol.">
        <title>101 Dothideomycetes genomes: a test case for predicting lifestyles and emergence of pathogens.</title>
        <authorList>
            <person name="Haridas S."/>
            <person name="Albert R."/>
            <person name="Binder M."/>
            <person name="Bloem J."/>
            <person name="Labutti K."/>
            <person name="Salamov A."/>
            <person name="Andreopoulos B."/>
            <person name="Baker S."/>
            <person name="Barry K."/>
            <person name="Bills G."/>
            <person name="Bluhm B."/>
            <person name="Cannon C."/>
            <person name="Castanera R."/>
            <person name="Culley D."/>
            <person name="Daum C."/>
            <person name="Ezra D."/>
            <person name="Gonzalez J."/>
            <person name="Henrissat B."/>
            <person name="Kuo A."/>
            <person name="Liang C."/>
            <person name="Lipzen A."/>
            <person name="Lutzoni F."/>
            <person name="Magnuson J."/>
            <person name="Mondo S."/>
            <person name="Nolan M."/>
            <person name="Ohm R."/>
            <person name="Pangilinan J."/>
            <person name="Park H.-J."/>
            <person name="Ramirez L."/>
            <person name="Alfaro M."/>
            <person name="Sun H."/>
            <person name="Tritt A."/>
            <person name="Yoshinaga Y."/>
            <person name="Zwiers L.-H."/>
            <person name="Turgeon B."/>
            <person name="Goodwin S."/>
            <person name="Spatafora J."/>
            <person name="Crous P."/>
            <person name="Grigoriev I."/>
        </authorList>
    </citation>
    <scope>NUCLEOTIDE SEQUENCE</scope>
    <source>
        <strain evidence="2">ATCC 36951</strain>
    </source>
</reference>
<feature type="compositionally biased region" description="Basic and acidic residues" evidence="1">
    <location>
        <begin position="261"/>
        <end position="272"/>
    </location>
</feature>
<dbReference type="RefSeq" id="XP_033664879.1">
    <property type="nucleotide sequence ID" value="XM_033813513.1"/>
</dbReference>
<feature type="compositionally biased region" description="Low complexity" evidence="1">
    <location>
        <begin position="512"/>
        <end position="525"/>
    </location>
</feature>
<dbReference type="OrthoDB" id="6365676at2759"/>
<evidence type="ECO:0000256" key="1">
    <source>
        <dbReference type="SAM" id="MobiDB-lite"/>
    </source>
</evidence>
<evidence type="ECO:0000313" key="2">
    <source>
        <dbReference type="EMBL" id="KAF2163990.1"/>
    </source>
</evidence>
<dbReference type="GeneID" id="54566785"/>
<dbReference type="AlphaFoldDB" id="A0A6A6CCN7"/>